<gene>
    <name evidence="11" type="ORF">GETHLI_21930</name>
</gene>
<dbReference type="RefSeq" id="WP_285575143.1">
    <property type="nucleotide sequence ID" value="NZ_BSDE01000003.1"/>
</dbReference>
<comment type="caution">
    <text evidence="11">The sequence shown here is derived from an EMBL/GenBank/DDBJ whole genome shotgun (WGS) entry which is preliminary data.</text>
</comment>
<accession>A0ABQ5QH85</accession>
<evidence type="ECO:0000256" key="8">
    <source>
        <dbReference type="ARBA" id="ARBA00023214"/>
    </source>
</evidence>
<keyword evidence="2" id="KW-0813">Transport</keyword>
<feature type="transmembrane region" description="Helical" evidence="10">
    <location>
        <begin position="222"/>
        <end position="243"/>
    </location>
</feature>
<evidence type="ECO:0000256" key="5">
    <source>
        <dbReference type="ARBA" id="ARBA00023065"/>
    </source>
</evidence>
<evidence type="ECO:0008006" key="13">
    <source>
        <dbReference type="Google" id="ProtNLM"/>
    </source>
</evidence>
<evidence type="ECO:0000313" key="11">
    <source>
        <dbReference type="EMBL" id="GLH73691.1"/>
    </source>
</evidence>
<evidence type="ECO:0000256" key="9">
    <source>
        <dbReference type="ARBA" id="ARBA00023303"/>
    </source>
</evidence>
<evidence type="ECO:0000256" key="1">
    <source>
        <dbReference type="ARBA" id="ARBA00004141"/>
    </source>
</evidence>
<feature type="transmembrane region" description="Helical" evidence="10">
    <location>
        <begin position="255"/>
        <end position="278"/>
    </location>
</feature>
<dbReference type="Proteomes" id="UP001165069">
    <property type="component" value="Unassembled WGS sequence"/>
</dbReference>
<name>A0ABQ5QH85_9BACT</name>
<keyword evidence="8" id="KW-0868">Chloride</keyword>
<reference evidence="11 12" key="1">
    <citation type="journal article" date="2023" name="Antonie Van Leeuwenhoek">
        <title>Mesoterricola silvestris gen. nov., sp. nov., Mesoterricola sediminis sp. nov., Geothrix oryzae sp. nov., Geothrix edaphica sp. nov., Geothrix rubra sp. nov., and Geothrix limicola sp. nov., six novel members of Acidobacteriota isolated from soils.</title>
        <authorList>
            <person name="Itoh H."/>
            <person name="Sugisawa Y."/>
            <person name="Mise K."/>
            <person name="Xu Z."/>
            <person name="Kuniyasu M."/>
            <person name="Ushijima N."/>
            <person name="Kawano K."/>
            <person name="Kobayashi E."/>
            <person name="Shiratori Y."/>
            <person name="Masuda Y."/>
            <person name="Senoo K."/>
        </authorList>
    </citation>
    <scope>NUCLEOTIDE SEQUENCE [LARGE SCALE GENOMIC DNA]</scope>
    <source>
        <strain evidence="11 12">Red804</strain>
    </source>
</reference>
<dbReference type="Pfam" id="PF00654">
    <property type="entry name" value="Voltage_CLC"/>
    <property type="match status" value="1"/>
</dbReference>
<dbReference type="InterPro" id="IPR014743">
    <property type="entry name" value="Cl-channel_core"/>
</dbReference>
<sequence length="404" mass="41539">MIAQARRLALAVLPLGAFIGLVVAWALSGLDHLRHLISGHGWALVVLTVSPLLGLVLTGAWLKATRIGEVSLVKDLAESQTDPLGAFGFWPSLGKTMACALTIGFGGSAGIEGPAKWLGAALGAQFHAMLRWMARRVPRLRRVMAQPGVVVMSGSAAALAAVFRAPLSGALLATEHDGHLNATQVAPALVASATGYLAFIALRGTAPLLGVVSPYTLRMREIFWALPLGLACAVGASLFRRLLRFSRHHLRPLPLPLRGLVAGLGLVILALPGAWLWPGLPVTQGGGLDLVTHVLHGGVLPSAALAFFALKLTATALTFAGGGVGGTWLPSVTIGACLGAAFDAWAGLGQPGLFAMVGASAFAGAVHRTLLTPVVFLAETTGQAALVVPALVATVAAFEGTRNE</sequence>
<evidence type="ECO:0000313" key="12">
    <source>
        <dbReference type="Proteomes" id="UP001165069"/>
    </source>
</evidence>
<feature type="transmembrane region" description="Helical" evidence="10">
    <location>
        <begin position="40"/>
        <end position="62"/>
    </location>
</feature>
<keyword evidence="12" id="KW-1185">Reference proteome</keyword>
<keyword evidence="7" id="KW-0869">Chloride channel</keyword>
<keyword evidence="5" id="KW-0406">Ion transport</keyword>
<keyword evidence="9" id="KW-0407">Ion channel</keyword>
<keyword evidence="4 10" id="KW-1133">Transmembrane helix</keyword>
<evidence type="ECO:0000256" key="2">
    <source>
        <dbReference type="ARBA" id="ARBA00022448"/>
    </source>
</evidence>
<feature type="transmembrane region" description="Helical" evidence="10">
    <location>
        <begin position="348"/>
        <end position="367"/>
    </location>
</feature>
<dbReference type="PRINTS" id="PR00762">
    <property type="entry name" value="CLCHANNEL"/>
</dbReference>
<keyword evidence="6 10" id="KW-0472">Membrane</keyword>
<evidence type="ECO:0000256" key="3">
    <source>
        <dbReference type="ARBA" id="ARBA00022692"/>
    </source>
</evidence>
<dbReference type="SUPFAM" id="SSF81340">
    <property type="entry name" value="Clc chloride channel"/>
    <property type="match status" value="1"/>
</dbReference>
<dbReference type="PANTHER" id="PTHR43427">
    <property type="entry name" value="CHLORIDE CHANNEL PROTEIN CLC-E"/>
    <property type="match status" value="1"/>
</dbReference>
<dbReference type="Gene3D" id="1.10.3080.10">
    <property type="entry name" value="Clc chloride channel"/>
    <property type="match status" value="1"/>
</dbReference>
<evidence type="ECO:0000256" key="7">
    <source>
        <dbReference type="ARBA" id="ARBA00023173"/>
    </source>
</evidence>
<organism evidence="11 12">
    <name type="scientific">Geothrix limicola</name>
    <dbReference type="NCBI Taxonomy" id="2927978"/>
    <lineage>
        <taxon>Bacteria</taxon>
        <taxon>Pseudomonadati</taxon>
        <taxon>Acidobacteriota</taxon>
        <taxon>Holophagae</taxon>
        <taxon>Holophagales</taxon>
        <taxon>Holophagaceae</taxon>
        <taxon>Geothrix</taxon>
    </lineage>
</organism>
<evidence type="ECO:0000256" key="10">
    <source>
        <dbReference type="SAM" id="Phobius"/>
    </source>
</evidence>
<keyword evidence="3 10" id="KW-0812">Transmembrane</keyword>
<feature type="transmembrane region" description="Helical" evidence="10">
    <location>
        <begin position="317"/>
        <end position="342"/>
    </location>
</feature>
<dbReference type="PANTHER" id="PTHR43427:SF6">
    <property type="entry name" value="CHLORIDE CHANNEL PROTEIN CLC-E"/>
    <property type="match status" value="1"/>
</dbReference>
<evidence type="ECO:0000256" key="4">
    <source>
        <dbReference type="ARBA" id="ARBA00022989"/>
    </source>
</evidence>
<dbReference type="CDD" id="cd00400">
    <property type="entry name" value="Voltage_gated_ClC"/>
    <property type="match status" value="1"/>
</dbReference>
<dbReference type="EMBL" id="BSDE01000003">
    <property type="protein sequence ID" value="GLH73691.1"/>
    <property type="molecule type" value="Genomic_DNA"/>
</dbReference>
<dbReference type="InterPro" id="IPR001807">
    <property type="entry name" value="ClC"/>
</dbReference>
<dbReference type="InterPro" id="IPR050368">
    <property type="entry name" value="ClC-type_chloride_channel"/>
</dbReference>
<protein>
    <recommendedName>
        <fullName evidence="13">Chloride channel protein</fullName>
    </recommendedName>
</protein>
<feature type="transmembrane region" description="Helical" evidence="10">
    <location>
        <begin position="143"/>
        <end position="163"/>
    </location>
</feature>
<comment type="subcellular location">
    <subcellularLocation>
        <location evidence="1">Membrane</location>
        <topology evidence="1">Multi-pass membrane protein</topology>
    </subcellularLocation>
</comment>
<feature type="transmembrane region" description="Helical" evidence="10">
    <location>
        <begin position="290"/>
        <end position="310"/>
    </location>
</feature>
<feature type="transmembrane region" description="Helical" evidence="10">
    <location>
        <begin position="374"/>
        <end position="398"/>
    </location>
</feature>
<proteinExistence type="predicted"/>
<evidence type="ECO:0000256" key="6">
    <source>
        <dbReference type="ARBA" id="ARBA00023136"/>
    </source>
</evidence>